<dbReference type="Proteomes" id="UP000215453">
    <property type="component" value="Chromosome 3"/>
</dbReference>
<feature type="region of interest" description="Disordered" evidence="2">
    <location>
        <begin position="219"/>
        <end position="248"/>
    </location>
</feature>
<dbReference type="Pfam" id="PF20231">
    <property type="entry name" value="DUF6589"/>
    <property type="match status" value="1"/>
</dbReference>
<feature type="compositionally biased region" description="Polar residues" evidence="2">
    <location>
        <begin position="156"/>
        <end position="173"/>
    </location>
</feature>
<evidence type="ECO:0000259" key="3">
    <source>
        <dbReference type="Pfam" id="PF20231"/>
    </source>
</evidence>
<feature type="region of interest" description="Disordered" evidence="2">
    <location>
        <begin position="1"/>
        <end position="74"/>
    </location>
</feature>
<protein>
    <recommendedName>
        <fullName evidence="3">DUF6589 domain-containing protein</fullName>
    </recommendedName>
</protein>
<dbReference type="AlphaFoldDB" id="A0A1Y6LJD4"/>
<feature type="coiled-coil region" evidence="1">
    <location>
        <begin position="104"/>
        <end position="131"/>
    </location>
</feature>
<feature type="compositionally biased region" description="Acidic residues" evidence="2">
    <location>
        <begin position="235"/>
        <end position="247"/>
    </location>
</feature>
<evidence type="ECO:0000256" key="1">
    <source>
        <dbReference type="SAM" id="Coils"/>
    </source>
</evidence>
<evidence type="ECO:0000256" key="2">
    <source>
        <dbReference type="SAM" id="MobiDB-lite"/>
    </source>
</evidence>
<name>A0A1Y6LJD4_ZYMTR</name>
<proteinExistence type="predicted"/>
<dbReference type="EMBL" id="LT882678">
    <property type="protein sequence ID" value="SMY22611.1"/>
    <property type="molecule type" value="Genomic_DNA"/>
</dbReference>
<feature type="region of interest" description="Disordered" evidence="2">
    <location>
        <begin position="147"/>
        <end position="183"/>
    </location>
</feature>
<evidence type="ECO:0000313" key="4">
    <source>
        <dbReference type="EMBL" id="SMY22611.1"/>
    </source>
</evidence>
<gene>
    <name evidence="4" type="ORF">ZT1A5_G4051</name>
</gene>
<feature type="compositionally biased region" description="Polar residues" evidence="2">
    <location>
        <begin position="1"/>
        <end position="17"/>
    </location>
</feature>
<sequence>MPNTSGRPNTPHPSSELTVYADSDFISPDATPRGRTSSQSSSASPQSSPDSDIDNDIHSPSGTLRSRRTRRVTERKRDEVLQRLRDYRLLVPEFVESWIIKDGRRAARRRSQKIEERIRVASQRFKKLQGKGVIEKELDALMKHVPMLGRFGGPKPSSQAKGSEPTPSGQHTQGAGEGGRGVYVQPYVEDGSEEDENTLPEAGSNTWGVIPTAAGIASGQMEGGQLGQSGPAGGDGDDSEQSDGEDDEMRRYAQPHAFVEVYALIRRLAPTWHELLSGLLRNPRSSRKSAERHERELDRRIFMFSANVLHSRHRNKSNWLARVMGDYLTLNGLNRRALDVLAGQGFVSGHSTINQDLHNHARRQKQELIRLSRILNTFIVYDNMNFMDRVRDSSVSTGDVMRNLTTALMIKSDHIPEGGLTQDMFTPYTGLKLKDVFNSPPLCPCDEYAHRLSMYHMHSAMMAQFGVDIKHLSSDDFVCEQTKWPGISELPPSRCRYHPIGAIFQNEGTIDGTAAVHEDIWINKFKFVVDDPMFRNRLWLVYGDQLTAMRIRSVKQESREANRAFDRREWLIGPSSFFHTAMNLCFTVGKLFWSYQPGSMADLHSVQSDINQFGVTNLPKKKSPY</sequence>
<feature type="domain" description="DUF6589" evidence="3">
    <location>
        <begin position="463"/>
        <end position="616"/>
    </location>
</feature>
<organism evidence="4 5">
    <name type="scientific">Zymoseptoria tritici ST99CH_1A5</name>
    <dbReference type="NCBI Taxonomy" id="1276529"/>
    <lineage>
        <taxon>Eukaryota</taxon>
        <taxon>Fungi</taxon>
        <taxon>Dikarya</taxon>
        <taxon>Ascomycota</taxon>
        <taxon>Pezizomycotina</taxon>
        <taxon>Dothideomycetes</taxon>
        <taxon>Dothideomycetidae</taxon>
        <taxon>Mycosphaerellales</taxon>
        <taxon>Mycosphaerellaceae</taxon>
        <taxon>Zymoseptoria</taxon>
    </lineage>
</organism>
<feature type="compositionally biased region" description="Low complexity" evidence="2">
    <location>
        <begin position="37"/>
        <end position="50"/>
    </location>
</feature>
<accession>A0A1Y6LJD4</accession>
<keyword evidence="1" id="KW-0175">Coiled coil</keyword>
<reference evidence="4 5" key="1">
    <citation type="submission" date="2016-10" db="EMBL/GenBank/DDBJ databases">
        <authorList>
            <person name="Varghese N."/>
        </authorList>
    </citation>
    <scope>NUCLEOTIDE SEQUENCE [LARGE SCALE GENOMIC DNA]</scope>
</reference>
<feature type="compositionally biased region" description="Gly residues" evidence="2">
    <location>
        <begin position="221"/>
        <end position="234"/>
    </location>
</feature>
<evidence type="ECO:0000313" key="5">
    <source>
        <dbReference type="Proteomes" id="UP000215453"/>
    </source>
</evidence>
<dbReference type="InterPro" id="IPR046496">
    <property type="entry name" value="DUF6589"/>
</dbReference>